<feature type="region of interest" description="Disordered" evidence="2">
    <location>
        <begin position="275"/>
        <end position="314"/>
    </location>
</feature>
<evidence type="ECO:0000259" key="3">
    <source>
        <dbReference type="PROSITE" id="PS51508"/>
    </source>
</evidence>
<keyword evidence="1" id="KW-0493">Microtubule</keyword>
<feature type="compositionally biased region" description="Low complexity" evidence="2">
    <location>
        <begin position="418"/>
        <end position="430"/>
    </location>
</feature>
<accession>A0AAV2LH89</accession>
<dbReference type="InterPro" id="IPR031372">
    <property type="entry name" value="CAMSAP_CC1"/>
</dbReference>
<feature type="compositionally biased region" description="Acidic residues" evidence="2">
    <location>
        <begin position="506"/>
        <end position="517"/>
    </location>
</feature>
<feature type="compositionally biased region" description="Polar residues" evidence="2">
    <location>
        <begin position="741"/>
        <end position="759"/>
    </location>
</feature>
<evidence type="ECO:0000313" key="5">
    <source>
        <dbReference type="Proteomes" id="UP001497482"/>
    </source>
</evidence>
<feature type="compositionally biased region" description="Low complexity" evidence="2">
    <location>
        <begin position="344"/>
        <end position="353"/>
    </location>
</feature>
<feature type="compositionally biased region" description="Polar residues" evidence="2">
    <location>
        <begin position="518"/>
        <end position="528"/>
    </location>
</feature>
<evidence type="ECO:0000313" key="4">
    <source>
        <dbReference type="EMBL" id="CAL1600906.1"/>
    </source>
</evidence>
<feature type="compositionally biased region" description="Low complexity" evidence="2">
    <location>
        <begin position="112"/>
        <end position="131"/>
    </location>
</feature>
<dbReference type="GO" id="GO:0031122">
    <property type="term" value="P:cytoplasmic microtubule organization"/>
    <property type="evidence" value="ECO:0007669"/>
    <property type="project" value="TreeGrafter"/>
</dbReference>
<feature type="region of interest" description="Disordered" evidence="2">
    <location>
        <begin position="169"/>
        <end position="248"/>
    </location>
</feature>
<comment type="domain">
    <text evidence="1">The CKK domain binds microtubules.</text>
</comment>
<feature type="region of interest" description="Disordered" evidence="2">
    <location>
        <begin position="330"/>
        <end position="793"/>
    </location>
</feature>
<dbReference type="AlphaFoldDB" id="A0AAV2LH89"/>
<organism evidence="4 5">
    <name type="scientific">Knipowitschia caucasica</name>
    <name type="common">Caucasian dwarf goby</name>
    <name type="synonym">Pomatoschistus caucasicus</name>
    <dbReference type="NCBI Taxonomy" id="637954"/>
    <lineage>
        <taxon>Eukaryota</taxon>
        <taxon>Metazoa</taxon>
        <taxon>Chordata</taxon>
        <taxon>Craniata</taxon>
        <taxon>Vertebrata</taxon>
        <taxon>Euteleostomi</taxon>
        <taxon>Actinopterygii</taxon>
        <taxon>Neopterygii</taxon>
        <taxon>Teleostei</taxon>
        <taxon>Neoteleostei</taxon>
        <taxon>Acanthomorphata</taxon>
        <taxon>Gobiaria</taxon>
        <taxon>Gobiiformes</taxon>
        <taxon>Gobioidei</taxon>
        <taxon>Gobiidae</taxon>
        <taxon>Gobiinae</taxon>
        <taxon>Knipowitschia</taxon>
    </lineage>
</organism>
<feature type="compositionally biased region" description="Polar residues" evidence="2">
    <location>
        <begin position="722"/>
        <end position="733"/>
    </location>
</feature>
<feature type="compositionally biased region" description="Basic residues" evidence="2">
    <location>
        <begin position="705"/>
        <end position="715"/>
    </location>
</feature>
<dbReference type="Pfam" id="PF08683">
    <property type="entry name" value="CAMSAP_CKK"/>
    <property type="match status" value="1"/>
</dbReference>
<dbReference type="GO" id="GO:0005516">
    <property type="term" value="F:calmodulin binding"/>
    <property type="evidence" value="ECO:0007669"/>
    <property type="project" value="InterPro"/>
</dbReference>
<feature type="compositionally biased region" description="Polar residues" evidence="2">
    <location>
        <begin position="536"/>
        <end position="547"/>
    </location>
</feature>
<feature type="compositionally biased region" description="Low complexity" evidence="2">
    <location>
        <begin position="654"/>
        <end position="665"/>
    </location>
</feature>
<dbReference type="Proteomes" id="UP001497482">
    <property type="component" value="Chromosome 3"/>
</dbReference>
<evidence type="ECO:0000256" key="1">
    <source>
        <dbReference type="PROSITE-ProRule" id="PRU00841"/>
    </source>
</evidence>
<name>A0AAV2LH89_KNICA</name>
<feature type="region of interest" description="Disordered" evidence="2">
    <location>
        <begin position="1"/>
        <end position="148"/>
    </location>
</feature>
<dbReference type="InterPro" id="IPR032940">
    <property type="entry name" value="CAMSAP"/>
</dbReference>
<dbReference type="PROSITE" id="PS51508">
    <property type="entry name" value="CKK"/>
    <property type="match status" value="1"/>
</dbReference>
<dbReference type="InterPro" id="IPR011033">
    <property type="entry name" value="PRC_barrel-like_sf"/>
</dbReference>
<feature type="compositionally biased region" description="Polar residues" evidence="2">
    <location>
        <begin position="389"/>
        <end position="399"/>
    </location>
</feature>
<feature type="compositionally biased region" description="Basic and acidic residues" evidence="2">
    <location>
        <begin position="139"/>
        <end position="148"/>
    </location>
</feature>
<dbReference type="GO" id="GO:0051011">
    <property type="term" value="F:microtubule minus-end binding"/>
    <property type="evidence" value="ECO:0007669"/>
    <property type="project" value="TreeGrafter"/>
</dbReference>
<feature type="compositionally biased region" description="Basic and acidic residues" evidence="2">
    <location>
        <begin position="614"/>
        <end position="652"/>
    </location>
</feature>
<dbReference type="GO" id="GO:0030507">
    <property type="term" value="F:spectrin binding"/>
    <property type="evidence" value="ECO:0007669"/>
    <property type="project" value="InterPro"/>
</dbReference>
<proteinExistence type="inferred from homology"/>
<dbReference type="InterPro" id="IPR038209">
    <property type="entry name" value="CKK_dom_sf"/>
</dbReference>
<dbReference type="EMBL" id="OZ035825">
    <property type="protein sequence ID" value="CAL1600906.1"/>
    <property type="molecule type" value="Genomic_DNA"/>
</dbReference>
<feature type="compositionally biased region" description="Polar residues" evidence="2">
    <location>
        <begin position="460"/>
        <end position="478"/>
    </location>
</feature>
<sequence>MCPESRLRPEGAPAGFYLHVPEKEEPTLSSSVPSGGDRPRDRSRSSDMSRDDDSVLRDGSVDSSEASDDMPRNAPGNMRPNWGGPNNSNSPNGSPRMTSFAARRDSSRKRQPAAPGEEASSSPSTATAQGPDAQALGARLEEKRRSIDAQKRRIEAIFAKHRQRLGKSAFLQLQREQGEGGDTAAGDAKEQLSLDERLTQVEEQLQRDEEKERKEQVSAPPPRLEKQVTFSLDNKEREGVAGSPGPGVQQYTEVVQKLSEALECLQKDMQKLTQQQQQLLSGQRHKLSPKIKPMPVTPVTPPQTPSKTPARSRALLIPVSGQYASTKITLLSSSCPTPRTRAVPRSPKTTSRTPTRKRPSDLAFPPLSRVLTPPQSVDSLPHLRRVSPSKCQVQTSSSFRIGGPRTLTQTPPPVAAQSEESTSDTGSSETPTQFSLELEDRDSGLVQDSPAQDLPRPVESSPSECSLQSDTLSLSAFSTGGDGRPVGDTCSLMASLSSLGPAELEGGVEEGASDEQTEFSSDSMSDLTDVTRTRESSVSASEVTVQEPTPMLPSDPRPRPTEDSQQAAPQNQCGADGHPQSDTFTADGPPQSDASSSDRREEPRGAIGLFYMDGAHREEDMAQRRAALLERQQKRSEELRRRRQWNEQETDTRSPAGLPSASSTPPATPSRRGDFTRGEYACRHQLRIMDDLDKVIKQKPATGARGKRTRARPRSVTRESTHLSLSPAKSTSAGPRLTKVYSHSSLNLPSTADSENSNSEAKKPQSRSSSPCAQGADTETGSSSGPSLAPDYTGPKLFKEPSFKSNKFIIHNALARCCLAGRVNESQKNKIVEEMEKSEAHHFLILFRDASCQFRGVYTLSPDAQELVRLTGVGPRAVPRSHIQSIYKYSSDRKQFCPIPSKTLGMSVDAFTIPAALWHGGGGVANRRASITKKSPAK</sequence>
<feature type="compositionally biased region" description="Basic and acidic residues" evidence="2">
    <location>
        <begin position="671"/>
        <end position="696"/>
    </location>
</feature>
<dbReference type="PANTHER" id="PTHR21595:SF2">
    <property type="entry name" value="CALMODULIN-REGULATED SPECTRIN-ASSOCIATED PROTEIN 3"/>
    <property type="match status" value="1"/>
</dbReference>
<dbReference type="GO" id="GO:0007026">
    <property type="term" value="P:negative regulation of microtubule depolymerization"/>
    <property type="evidence" value="ECO:0007669"/>
    <property type="project" value="TreeGrafter"/>
</dbReference>
<dbReference type="SUPFAM" id="SSF50346">
    <property type="entry name" value="PRC-barrel domain"/>
    <property type="match status" value="1"/>
</dbReference>
<feature type="domain" description="CKK" evidence="3">
    <location>
        <begin position="794"/>
        <end position="933"/>
    </location>
</feature>
<feature type="compositionally biased region" description="Basic and acidic residues" evidence="2">
    <location>
        <begin position="187"/>
        <end position="216"/>
    </location>
</feature>
<gene>
    <name evidence="4" type="ORF">KC01_LOCUS28972</name>
</gene>
<dbReference type="GO" id="GO:0031175">
    <property type="term" value="P:neuron projection development"/>
    <property type="evidence" value="ECO:0007669"/>
    <property type="project" value="InterPro"/>
</dbReference>
<dbReference type="GO" id="GO:0036449">
    <property type="term" value="C:microtubule minus-end"/>
    <property type="evidence" value="ECO:0007669"/>
    <property type="project" value="TreeGrafter"/>
</dbReference>
<dbReference type="InterPro" id="IPR014797">
    <property type="entry name" value="CKK_CAMSAP"/>
</dbReference>
<keyword evidence="5" id="KW-1185">Reference proteome</keyword>
<feature type="compositionally biased region" description="Pro residues" evidence="2">
    <location>
        <begin position="295"/>
        <end position="304"/>
    </location>
</feature>
<evidence type="ECO:0000256" key="2">
    <source>
        <dbReference type="SAM" id="MobiDB-lite"/>
    </source>
</evidence>
<feature type="compositionally biased region" description="Polar residues" evidence="2">
    <location>
        <begin position="766"/>
        <end position="786"/>
    </location>
</feature>
<feature type="compositionally biased region" description="Basic and acidic residues" evidence="2">
    <location>
        <begin position="37"/>
        <end position="60"/>
    </location>
</feature>
<feature type="compositionally biased region" description="Polar residues" evidence="2">
    <location>
        <begin position="563"/>
        <end position="573"/>
    </location>
</feature>
<dbReference type="PANTHER" id="PTHR21595">
    <property type="entry name" value="PATRONIN"/>
    <property type="match status" value="1"/>
</dbReference>
<reference evidence="4 5" key="1">
    <citation type="submission" date="2024-04" db="EMBL/GenBank/DDBJ databases">
        <authorList>
            <person name="Waldvogel A.-M."/>
            <person name="Schoenle A."/>
        </authorList>
    </citation>
    <scope>NUCLEOTIDE SEQUENCE [LARGE SCALE GENOMIC DNA]</scope>
</reference>
<protein>
    <recommendedName>
        <fullName evidence="3">CKK domain-containing protein</fullName>
    </recommendedName>
</protein>
<dbReference type="Pfam" id="PF17095">
    <property type="entry name" value="CAMSAP_CC1"/>
    <property type="match status" value="1"/>
</dbReference>
<dbReference type="SMART" id="SM01051">
    <property type="entry name" value="CAMSAP_CKK"/>
    <property type="match status" value="1"/>
</dbReference>
<dbReference type="Gene3D" id="3.10.20.360">
    <property type="entry name" value="CKK domain"/>
    <property type="match status" value="1"/>
</dbReference>
<feature type="compositionally biased region" description="Low complexity" evidence="2">
    <location>
        <begin position="83"/>
        <end position="95"/>
    </location>
</feature>
<comment type="similarity">
    <text evidence="1">Belongs to the CAMSAP1 family.</text>
</comment>